<dbReference type="EMBL" id="CP002590">
    <property type="protein sequence ID" value="AEA12428.1"/>
    <property type="molecule type" value="Genomic_DNA"/>
</dbReference>
<dbReference type="STRING" id="999630.TUZN_0945"/>
<dbReference type="InterPro" id="IPR020843">
    <property type="entry name" value="ER"/>
</dbReference>
<dbReference type="Pfam" id="PF00107">
    <property type="entry name" value="ADH_zinc_N"/>
    <property type="match status" value="1"/>
</dbReference>
<dbReference type="SUPFAM" id="SSF51735">
    <property type="entry name" value="NAD(P)-binding Rossmann-fold domains"/>
    <property type="match status" value="1"/>
</dbReference>
<feature type="domain" description="Enoyl reductase (ER)" evidence="6">
    <location>
        <begin position="21"/>
        <end position="374"/>
    </location>
</feature>
<evidence type="ECO:0000313" key="7">
    <source>
        <dbReference type="EMBL" id="AEA12428.1"/>
    </source>
</evidence>
<dbReference type="PANTHER" id="PTHR43350">
    <property type="entry name" value="NAD-DEPENDENT ALCOHOL DEHYDROGENASE"/>
    <property type="match status" value="1"/>
</dbReference>
<comment type="similarity">
    <text evidence="2">Belongs to the zinc-containing alcohol dehydrogenase family.</text>
</comment>
<dbReference type="SUPFAM" id="SSF50129">
    <property type="entry name" value="GroES-like"/>
    <property type="match status" value="1"/>
</dbReference>
<protein>
    <submittedName>
        <fullName evidence="7">Succinic semialdehyde reductase</fullName>
    </submittedName>
</protein>
<name>F2L5Y3_THEU7</name>
<dbReference type="Gene3D" id="3.40.50.720">
    <property type="entry name" value="NAD(P)-binding Rossmann-like Domain"/>
    <property type="match status" value="1"/>
</dbReference>
<gene>
    <name evidence="7" type="ordered locus">TUZN_0945</name>
</gene>
<dbReference type="Pfam" id="PF08240">
    <property type="entry name" value="ADH_N"/>
    <property type="match status" value="1"/>
</dbReference>
<dbReference type="GO" id="GO:0016491">
    <property type="term" value="F:oxidoreductase activity"/>
    <property type="evidence" value="ECO:0007669"/>
    <property type="project" value="UniProtKB-KW"/>
</dbReference>
<accession>F2L5Y3</accession>
<proteinExistence type="inferred from homology"/>
<dbReference type="Gene3D" id="3.90.180.10">
    <property type="entry name" value="Medium-chain alcohol dehydrogenases, catalytic domain"/>
    <property type="match status" value="1"/>
</dbReference>
<dbReference type="AlphaFoldDB" id="F2L5Y3"/>
<keyword evidence="4" id="KW-0862">Zinc</keyword>
<keyword evidence="3" id="KW-0479">Metal-binding</keyword>
<dbReference type="InterPro" id="IPR036291">
    <property type="entry name" value="NAD(P)-bd_dom_sf"/>
</dbReference>
<dbReference type="KEGG" id="tuz:TUZN_0945"/>
<dbReference type="InterPro" id="IPR013154">
    <property type="entry name" value="ADH-like_N"/>
</dbReference>
<dbReference type="HOGENOM" id="CLU_026673_11_2_2"/>
<reference evidence="7 8" key="1">
    <citation type="journal article" date="2011" name="J. Bacteriol.">
        <title>Complete genome sequence of the thermoacidophilic crenarchaeon Thermoproteus uzoniensis 768-20.</title>
        <authorList>
            <person name="Mardanov A.V."/>
            <person name="Gumerov V.M."/>
            <person name="Beletsky A.V."/>
            <person name="Prokofeva M.I."/>
            <person name="Bonch-Osmolovskaya E.A."/>
            <person name="Ravin N.V."/>
            <person name="Skryabin K.G."/>
        </authorList>
    </citation>
    <scope>NUCLEOTIDE SEQUENCE [LARGE SCALE GENOMIC DNA]</scope>
    <source>
        <strain evidence="7 8">768-20</strain>
    </source>
</reference>
<evidence type="ECO:0000259" key="6">
    <source>
        <dbReference type="SMART" id="SM00829"/>
    </source>
</evidence>
<reference key="2">
    <citation type="submission" date="2011-03" db="EMBL/GenBank/DDBJ databases">
        <title>Complete genome sequence of the thermoacidophilic crenarchaeon Thermoproteus uzoniensis 768-20.</title>
        <authorList>
            <person name="Mardanov A.V."/>
            <person name="Gumerov V.M."/>
            <person name="Beletsky A.V."/>
            <person name="Prokofeva M.I."/>
            <person name="Bonch-Osmolovskaya E.A."/>
            <person name="Ravin N.V."/>
            <person name="Skryabin K.G."/>
        </authorList>
    </citation>
    <scope>NUCLEOTIDE SEQUENCE</scope>
    <source>
        <strain>768-20</strain>
    </source>
</reference>
<dbReference type="InterPro" id="IPR011032">
    <property type="entry name" value="GroES-like_sf"/>
</dbReference>
<sequence>MLKKFKYGGPRRGMRAAVLHKHNEPLVVEEVDVGRPREGEVRLAVRSAGVCHSDLYVLEGATPVPPPVVPGHEAVAEVVEVGPGVSWLQPGDVVVTSFIWPCGRCRNCARGMENLCERFSEVRLKGVLLDGTTRLRLRRTGEELRVFLGGLWAEEAVVPASAVAKLPKPLRDRPEMAMLGCAYLTAYGAVVNSGSVQPGDVVAVVGTGGVGLAAVQVAKAVGAEVIAIGRNPEKLKLAREMGAHAVDVRDGAVEAVRALTGGRGADVVIEAVGSDSTVDLSVEIAAPGGRVVLVGLMPVGKRAPLHVARVVRGGIAVVGSYGARPRVDLPKVVALAEKGVLRPELLARDFYKLDQINEAVEALRSGRSIRPIVLP</sequence>
<keyword evidence="5" id="KW-0560">Oxidoreductase</keyword>
<evidence type="ECO:0000313" key="8">
    <source>
        <dbReference type="Proteomes" id="UP000008138"/>
    </source>
</evidence>
<evidence type="ECO:0000256" key="5">
    <source>
        <dbReference type="ARBA" id="ARBA00023002"/>
    </source>
</evidence>
<dbReference type="InterPro" id="IPR013149">
    <property type="entry name" value="ADH-like_C"/>
</dbReference>
<organism evidence="7 8">
    <name type="scientific">Thermoproteus uzoniensis (strain 768-20)</name>
    <dbReference type="NCBI Taxonomy" id="999630"/>
    <lineage>
        <taxon>Archaea</taxon>
        <taxon>Thermoproteota</taxon>
        <taxon>Thermoprotei</taxon>
        <taxon>Thermoproteales</taxon>
        <taxon>Thermoproteaceae</taxon>
        <taxon>Thermoproteus</taxon>
    </lineage>
</organism>
<evidence type="ECO:0000256" key="4">
    <source>
        <dbReference type="ARBA" id="ARBA00022833"/>
    </source>
</evidence>
<keyword evidence="8" id="KW-1185">Reference proteome</keyword>
<evidence type="ECO:0000256" key="1">
    <source>
        <dbReference type="ARBA" id="ARBA00001947"/>
    </source>
</evidence>
<dbReference type="GO" id="GO:0046872">
    <property type="term" value="F:metal ion binding"/>
    <property type="evidence" value="ECO:0007669"/>
    <property type="project" value="UniProtKB-KW"/>
</dbReference>
<evidence type="ECO:0000256" key="3">
    <source>
        <dbReference type="ARBA" id="ARBA00022723"/>
    </source>
</evidence>
<dbReference type="eggNOG" id="arCOG01456">
    <property type="taxonomic scope" value="Archaea"/>
</dbReference>
<comment type="cofactor">
    <cofactor evidence="1">
        <name>Zn(2+)</name>
        <dbReference type="ChEBI" id="CHEBI:29105"/>
    </cofactor>
</comment>
<dbReference type="Proteomes" id="UP000008138">
    <property type="component" value="Chromosome"/>
</dbReference>
<dbReference type="SMART" id="SM00829">
    <property type="entry name" value="PKS_ER"/>
    <property type="match status" value="1"/>
</dbReference>
<evidence type="ECO:0000256" key="2">
    <source>
        <dbReference type="ARBA" id="ARBA00008072"/>
    </source>
</evidence>
<dbReference type="PANTHER" id="PTHR43350:SF2">
    <property type="entry name" value="GROES-LIKE ZINC-BINDING ALCOHOL DEHYDROGENASE FAMILY PROTEIN"/>
    <property type="match status" value="1"/>
</dbReference>